<organism evidence="1 2">
    <name type="scientific">Buchnera aphidicola</name>
    <name type="common">Muscaphis stroyani</name>
    <dbReference type="NCBI Taxonomy" id="1241869"/>
    <lineage>
        <taxon>Bacteria</taxon>
        <taxon>Pseudomonadati</taxon>
        <taxon>Pseudomonadota</taxon>
        <taxon>Gammaproteobacteria</taxon>
        <taxon>Enterobacterales</taxon>
        <taxon>Erwiniaceae</taxon>
        <taxon>Buchnera</taxon>
    </lineage>
</organism>
<name>A0A4D6Y890_9GAMM</name>
<reference evidence="1 2" key="2">
    <citation type="submission" date="2019-05" db="EMBL/GenBank/DDBJ databases">
        <title>Genome evolution of the obligate endosymbiont Buchnera aphidicola.</title>
        <authorList>
            <person name="Moran N.A."/>
        </authorList>
    </citation>
    <scope>NUCLEOTIDE SEQUENCE [LARGE SCALE GENOMIC DNA]</scope>
    <source>
        <strain evidence="1 2">Mst</strain>
    </source>
</reference>
<gene>
    <name evidence="1" type="ORF">D9V75_02835</name>
</gene>
<evidence type="ECO:0000313" key="1">
    <source>
        <dbReference type="EMBL" id="QCI24613.1"/>
    </source>
</evidence>
<dbReference type="RefSeq" id="WP_158343999.1">
    <property type="nucleotide sequence ID" value="NZ_CP034861.1"/>
</dbReference>
<dbReference type="AlphaFoldDB" id="A0A4D6Y890"/>
<dbReference type="Proteomes" id="UP000298673">
    <property type="component" value="Chromosome"/>
</dbReference>
<dbReference type="EMBL" id="CP034861">
    <property type="protein sequence ID" value="QCI24613.1"/>
    <property type="molecule type" value="Genomic_DNA"/>
</dbReference>
<accession>A0A4D6Y890</accession>
<proteinExistence type="predicted"/>
<sequence>MSHNSINTKNVKFNSNVYEYKNSKKFFLKNTEKKIEDKKNLNLFSDSKSKVSISFNNKINFLNTDEIHKKSSFLNLEKTKKKKEIYKYINFNKLFLNSKNLKYIKNFFNQKNEIIQNLFEKKKLFLNQILI</sequence>
<evidence type="ECO:0000313" key="2">
    <source>
        <dbReference type="Proteomes" id="UP000298673"/>
    </source>
</evidence>
<protein>
    <submittedName>
        <fullName evidence="1">Uncharacterized protein</fullName>
    </submittedName>
</protein>
<reference evidence="1 2" key="1">
    <citation type="submission" date="2018-12" db="EMBL/GenBank/DDBJ databases">
        <authorList>
            <person name="Chong R.A."/>
        </authorList>
    </citation>
    <scope>NUCLEOTIDE SEQUENCE [LARGE SCALE GENOMIC DNA]</scope>
    <source>
        <strain evidence="1 2">Mst</strain>
    </source>
</reference>